<keyword evidence="5" id="KW-1185">Reference proteome</keyword>
<evidence type="ECO:0000259" key="3">
    <source>
        <dbReference type="SMART" id="SM00769"/>
    </source>
</evidence>
<reference evidence="4 5" key="1">
    <citation type="submission" date="2018-06" db="EMBL/GenBank/DDBJ databases">
        <title>Genomic Encyclopedia of Type Strains, Phase III (KMG-III): the genomes of soil and plant-associated and newly described type strains.</title>
        <authorList>
            <person name="Whitman W."/>
        </authorList>
    </citation>
    <scope>NUCLEOTIDE SEQUENCE [LARGE SCALE GENOMIC DNA]</scope>
    <source>
        <strain evidence="4 5">CECT 7377</strain>
    </source>
</reference>
<proteinExistence type="inferred from homology"/>
<sequence length="160" mass="17320">MFFRFIGIALIVFLSGCSALKDTMDVRKPTASVTGVSVKSVSTKSMTLLVEVKVNNPNSFDLKTAGVDLDLLLNEHKVVKINQPDANLSLPAKGSNSMRLPVTLMFDQIFESIGGLPDKKGLQYVVKGAVAINLPVLGDFDVPVDYSGALSIPKRLDMFF</sequence>
<dbReference type="OrthoDB" id="6116190at2"/>
<dbReference type="Gene3D" id="2.60.40.1820">
    <property type="match status" value="1"/>
</dbReference>
<feature type="domain" description="Water stress and hypersensitive response" evidence="3">
    <location>
        <begin position="31"/>
        <end position="149"/>
    </location>
</feature>
<comment type="similarity">
    <text evidence="1">Belongs to the LEA type 2 family.</text>
</comment>
<dbReference type="SMART" id="SM00769">
    <property type="entry name" value="WHy"/>
    <property type="match status" value="1"/>
</dbReference>
<evidence type="ECO:0000256" key="2">
    <source>
        <dbReference type="SAM" id="SignalP"/>
    </source>
</evidence>
<comment type="caution">
    <text evidence="4">The sequence shown here is derived from an EMBL/GenBank/DDBJ whole genome shotgun (WGS) entry which is preliminary data.</text>
</comment>
<dbReference type="EMBL" id="QNSE01000024">
    <property type="protein sequence ID" value="RBP77938.1"/>
    <property type="molecule type" value="Genomic_DNA"/>
</dbReference>
<dbReference type="AlphaFoldDB" id="A0A366IW54"/>
<keyword evidence="2" id="KW-0732">Signal</keyword>
<feature type="signal peptide" evidence="2">
    <location>
        <begin position="1"/>
        <end position="21"/>
    </location>
</feature>
<dbReference type="PANTHER" id="PTHR31459">
    <property type="match status" value="1"/>
</dbReference>
<dbReference type="RefSeq" id="WP_113918618.1">
    <property type="nucleotide sequence ID" value="NZ_QNSE01000024.1"/>
</dbReference>
<dbReference type="InterPro" id="IPR004864">
    <property type="entry name" value="LEA_2"/>
</dbReference>
<dbReference type="InterPro" id="IPR013990">
    <property type="entry name" value="WHy-dom"/>
</dbReference>
<protein>
    <submittedName>
        <fullName evidence="4">LEA14-like dessication related protein</fullName>
    </submittedName>
</protein>
<dbReference type="PROSITE" id="PS51257">
    <property type="entry name" value="PROKAR_LIPOPROTEIN"/>
    <property type="match status" value="1"/>
</dbReference>
<evidence type="ECO:0000256" key="1">
    <source>
        <dbReference type="ARBA" id="ARBA00005960"/>
    </source>
</evidence>
<gene>
    <name evidence="4" type="ORF">DFP80_12429</name>
</gene>
<name>A0A366IW54_9GAMM</name>
<dbReference type="PANTHER" id="PTHR31459:SF2">
    <property type="entry name" value="OS03G0843300 PROTEIN"/>
    <property type="match status" value="1"/>
</dbReference>
<dbReference type="Pfam" id="PF03168">
    <property type="entry name" value="LEA_2"/>
    <property type="match status" value="1"/>
</dbReference>
<evidence type="ECO:0000313" key="4">
    <source>
        <dbReference type="EMBL" id="RBP77938.1"/>
    </source>
</evidence>
<dbReference type="Proteomes" id="UP000252792">
    <property type="component" value="Unassembled WGS sequence"/>
</dbReference>
<dbReference type="SUPFAM" id="SSF117070">
    <property type="entry name" value="LEA14-like"/>
    <property type="match status" value="1"/>
</dbReference>
<evidence type="ECO:0000313" key="5">
    <source>
        <dbReference type="Proteomes" id="UP000252792"/>
    </source>
</evidence>
<dbReference type="InterPro" id="IPR045043">
    <property type="entry name" value="Lea14-like"/>
</dbReference>
<feature type="chain" id="PRO_5016594444" evidence="2">
    <location>
        <begin position="22"/>
        <end position="160"/>
    </location>
</feature>
<organism evidence="4 5">
    <name type="scientific">Marinomonas rhizomae</name>
    <dbReference type="NCBI Taxonomy" id="491948"/>
    <lineage>
        <taxon>Bacteria</taxon>
        <taxon>Pseudomonadati</taxon>
        <taxon>Pseudomonadota</taxon>
        <taxon>Gammaproteobacteria</taxon>
        <taxon>Oceanospirillales</taxon>
        <taxon>Oceanospirillaceae</taxon>
        <taxon>Marinomonas</taxon>
    </lineage>
</organism>
<accession>A0A366IW54</accession>
<dbReference type="GO" id="GO:0009269">
    <property type="term" value="P:response to desiccation"/>
    <property type="evidence" value="ECO:0007669"/>
    <property type="project" value="InterPro"/>
</dbReference>